<dbReference type="Gene3D" id="3.30.70.100">
    <property type="match status" value="1"/>
</dbReference>
<dbReference type="AlphaFoldDB" id="A0A7X3S7T9"/>
<sequence>MIRLFVRHTVKDFDAWKAGYDKGTEFRKEWGVLDHAVYRSSDDPNDITVMHDFDTLEHAKAFASSEGLAERMRALGVSGPVQIWFAHESS</sequence>
<organism evidence="1 2">
    <name type="scientific">Stappia sediminis</name>
    <dbReference type="NCBI Taxonomy" id="2692190"/>
    <lineage>
        <taxon>Bacteria</taxon>
        <taxon>Pseudomonadati</taxon>
        <taxon>Pseudomonadota</taxon>
        <taxon>Alphaproteobacteria</taxon>
        <taxon>Hyphomicrobiales</taxon>
        <taxon>Stappiaceae</taxon>
        <taxon>Stappia</taxon>
    </lineage>
</organism>
<dbReference type="Proteomes" id="UP000433101">
    <property type="component" value="Unassembled WGS sequence"/>
</dbReference>
<protein>
    <submittedName>
        <fullName evidence="1">Cyclase</fullName>
    </submittedName>
</protein>
<keyword evidence="2" id="KW-1185">Reference proteome</keyword>
<accession>A0A7X3S7T9</accession>
<reference evidence="1 2" key="1">
    <citation type="submission" date="2019-12" db="EMBL/GenBank/DDBJ databases">
        <authorList>
            <person name="Li M."/>
        </authorList>
    </citation>
    <scope>NUCLEOTIDE SEQUENCE [LARGE SCALE GENOMIC DNA]</scope>
    <source>
        <strain evidence="1 2">GBMRC 2046</strain>
    </source>
</reference>
<comment type="caution">
    <text evidence="1">The sequence shown here is derived from an EMBL/GenBank/DDBJ whole genome shotgun (WGS) entry which is preliminary data.</text>
</comment>
<dbReference type="EMBL" id="WUMV01000003">
    <property type="protein sequence ID" value="MXN65117.1"/>
    <property type="molecule type" value="Genomic_DNA"/>
</dbReference>
<dbReference type="InterPro" id="IPR011008">
    <property type="entry name" value="Dimeric_a/b-barrel"/>
</dbReference>
<evidence type="ECO:0000313" key="1">
    <source>
        <dbReference type="EMBL" id="MXN65117.1"/>
    </source>
</evidence>
<evidence type="ECO:0000313" key="2">
    <source>
        <dbReference type="Proteomes" id="UP000433101"/>
    </source>
</evidence>
<gene>
    <name evidence="1" type="ORF">GR183_09375</name>
</gene>
<name>A0A7X3S7T9_9HYPH</name>
<dbReference type="SUPFAM" id="SSF54909">
    <property type="entry name" value="Dimeric alpha+beta barrel"/>
    <property type="match status" value="1"/>
</dbReference>
<dbReference type="RefSeq" id="WP_160775333.1">
    <property type="nucleotide sequence ID" value="NZ_WUMV01000003.1"/>
</dbReference>
<proteinExistence type="predicted"/>